<feature type="domain" description="ATPase AAA-type core" evidence="1">
    <location>
        <begin position="45"/>
        <end position="393"/>
    </location>
</feature>
<dbReference type="InterPro" id="IPR003959">
    <property type="entry name" value="ATPase_AAA_core"/>
</dbReference>
<dbReference type="PANTHER" id="PTHR40396:SF1">
    <property type="entry name" value="ATPASE AAA-TYPE CORE DOMAIN-CONTAINING PROTEIN"/>
    <property type="match status" value="1"/>
</dbReference>
<evidence type="ECO:0000259" key="1">
    <source>
        <dbReference type="Pfam" id="PF13304"/>
    </source>
</evidence>
<protein>
    <submittedName>
        <fullName evidence="2">AAA family ATPase</fullName>
    </submittedName>
</protein>
<dbReference type="Proteomes" id="UP000548787">
    <property type="component" value="Unassembled WGS sequence"/>
</dbReference>
<dbReference type="EMBL" id="JABJVM010000013">
    <property type="protein sequence ID" value="MBA3927065.1"/>
    <property type="molecule type" value="Genomic_DNA"/>
</dbReference>
<gene>
    <name evidence="2" type="ORF">HPK16_11980</name>
</gene>
<keyword evidence="3" id="KW-1185">Reference proteome</keyword>
<dbReference type="SUPFAM" id="SSF52540">
    <property type="entry name" value="P-loop containing nucleoside triphosphate hydrolases"/>
    <property type="match status" value="1"/>
</dbReference>
<dbReference type="PANTHER" id="PTHR40396">
    <property type="entry name" value="ATPASE-LIKE PROTEIN"/>
    <property type="match status" value="1"/>
</dbReference>
<reference evidence="2 3" key="1">
    <citation type="submission" date="2020-08" db="EMBL/GenBank/DDBJ databases">
        <title>Listeria ohnekaius sp. nov. and Listeria portnoyii sp. nov. isolated from non-agricultural and natural environments.</title>
        <authorList>
            <person name="Weller D."/>
            <person name="Belias A.M."/>
            <person name="Liao J."/>
            <person name="Guo S."/>
            <person name="Orsi R.H."/>
            <person name="Wiedmann M."/>
        </authorList>
    </citation>
    <scope>NUCLEOTIDE SEQUENCE [LARGE SCALE GENOMIC DNA]</scope>
    <source>
        <strain evidence="2 3">FSL W9-0585</strain>
    </source>
</reference>
<sequence length="447" mass="52218">MLINFRVRNFLSFEDLSEISMVKGTARKHENHVYASKKISLLRLATIYGANASGKSNLVEAIRASSSMILNCDSISQYREKYCKINLENLDRETAFEYELLINDKTYSYGFSVLLQEERILKEWLYEIKGKNDEIIFTRQLEDEIYINEVNEAFFQMDEADKLRLDVYMEDLNSAKHHLFINEVNNNKKKFESGESEIFEDIYNWFSEKLEVISPTESLRKSGLFLFKKKESAELVKFLRNFGTGITDIKFVEIGKKDMQEEIPLKLLDKILADYKKSGKNGMAHLKTGENIYKLSKNQSNNICISKIYFIHNDENSTIYSLGEESDGTKRIIDIYNILSSENDGVYIVDEIDRSLHPNLSFKFIEDYLQKGKVNEKLRNQLIVTTHEDRLLDLTLLRRDEIWFVEKNNRGASKIYSLEVYKERFDKDIQSAYLDGRYGSIPKILTT</sequence>
<name>A0A7W1T7T5_9LIST</name>
<dbReference type="GO" id="GO:0005524">
    <property type="term" value="F:ATP binding"/>
    <property type="evidence" value="ECO:0007669"/>
    <property type="project" value="InterPro"/>
</dbReference>
<dbReference type="InterPro" id="IPR027417">
    <property type="entry name" value="P-loop_NTPase"/>
</dbReference>
<evidence type="ECO:0000313" key="3">
    <source>
        <dbReference type="Proteomes" id="UP000548787"/>
    </source>
</evidence>
<dbReference type="AlphaFoldDB" id="A0A7W1T7T5"/>
<accession>A0A7W1T7T5</accession>
<dbReference type="Pfam" id="PF13304">
    <property type="entry name" value="AAA_21"/>
    <property type="match status" value="1"/>
</dbReference>
<dbReference type="RefSeq" id="WP_181677180.1">
    <property type="nucleotide sequence ID" value="NZ_JABJVM010000013.1"/>
</dbReference>
<organism evidence="2 3">
    <name type="scientific">Listeria rustica</name>
    <dbReference type="NCBI Taxonomy" id="2713503"/>
    <lineage>
        <taxon>Bacteria</taxon>
        <taxon>Bacillati</taxon>
        <taxon>Bacillota</taxon>
        <taxon>Bacilli</taxon>
        <taxon>Bacillales</taxon>
        <taxon>Listeriaceae</taxon>
        <taxon>Listeria</taxon>
    </lineage>
</organism>
<proteinExistence type="predicted"/>
<dbReference type="Gene3D" id="3.40.50.300">
    <property type="entry name" value="P-loop containing nucleotide triphosphate hydrolases"/>
    <property type="match status" value="2"/>
</dbReference>
<comment type="caution">
    <text evidence="2">The sequence shown here is derived from an EMBL/GenBank/DDBJ whole genome shotgun (WGS) entry which is preliminary data.</text>
</comment>
<evidence type="ECO:0000313" key="2">
    <source>
        <dbReference type="EMBL" id="MBA3927065.1"/>
    </source>
</evidence>
<dbReference type="GO" id="GO:0016887">
    <property type="term" value="F:ATP hydrolysis activity"/>
    <property type="evidence" value="ECO:0007669"/>
    <property type="project" value="InterPro"/>
</dbReference>